<dbReference type="EMBL" id="VTER01000003">
    <property type="protein sequence ID" value="TYS50080.1"/>
    <property type="molecule type" value="Genomic_DNA"/>
</dbReference>
<proteinExistence type="predicted"/>
<dbReference type="Proteomes" id="UP000322139">
    <property type="component" value="Unassembled WGS sequence"/>
</dbReference>
<evidence type="ECO:0000313" key="2">
    <source>
        <dbReference type="Proteomes" id="UP000322139"/>
    </source>
</evidence>
<reference evidence="1 2" key="1">
    <citation type="submission" date="2019-08" db="EMBL/GenBank/DDBJ databases">
        <title>Bacillus genomes from the desert of Cuatro Cienegas, Coahuila.</title>
        <authorList>
            <person name="Olmedo-Alvarez G."/>
        </authorList>
    </citation>
    <scope>NUCLEOTIDE SEQUENCE [LARGE SCALE GENOMIC DNA]</scope>
    <source>
        <strain evidence="1 2">CH446_14T</strain>
    </source>
</reference>
<protein>
    <submittedName>
        <fullName evidence="1">Uncharacterized protein</fullName>
    </submittedName>
</protein>
<dbReference type="RefSeq" id="WP_148973909.1">
    <property type="nucleotide sequence ID" value="NZ_VTER01000003.1"/>
</dbReference>
<organism evidence="1 2">
    <name type="scientific">Bacillus infantis</name>
    <dbReference type="NCBI Taxonomy" id="324767"/>
    <lineage>
        <taxon>Bacteria</taxon>
        <taxon>Bacillati</taxon>
        <taxon>Bacillota</taxon>
        <taxon>Bacilli</taxon>
        <taxon>Bacillales</taxon>
        <taxon>Bacillaceae</taxon>
        <taxon>Bacillus</taxon>
    </lineage>
</organism>
<accession>A0A5D4RGU6</accession>
<dbReference type="AlphaFoldDB" id="A0A5D4RGU6"/>
<sequence>MPDLRNHGGIFGGGKPKGMPITQFNEAIALPRVASVPSSASYFKVLMDDAGGDFVYVVSDYSNNMCSLKVFRVSNMELVKELSINTSYSFVTNVYWVGDKLFITAYSSNFNDSWQYTFVYSTSSWGLLTQLSFSMIQVLHYDGTYIYGLTKSKYDSFMKFQRFRRSDYAVTDVFSRTNVDFKVIYQAKILIWKDKYSPYSTGAIRFDGAAASTPASQAYDLTYPVKNDTGKYVYGFYTYGSDYKHTFVYYFNKSDMSLIKSEQLSPDGGQWDAYSQSTGVQFFHIQKDGKYAYFSLGTQDTNGLYSQELDNGFFKFGKQTFDSGNTVKRLDVAPISPAKVVGNADVFIAPNFNERNVYKLINYLTIK</sequence>
<comment type="caution">
    <text evidence="1">The sequence shown here is derived from an EMBL/GenBank/DDBJ whole genome shotgun (WGS) entry which is preliminary data.</text>
</comment>
<evidence type="ECO:0000313" key="1">
    <source>
        <dbReference type="EMBL" id="TYS50080.1"/>
    </source>
</evidence>
<name>A0A5D4RGU6_9BACI</name>
<gene>
    <name evidence="1" type="ORF">FZD51_05870</name>
</gene>